<dbReference type="VEuPathDB" id="ToxoDB:CSUI_007741"/>
<dbReference type="GO" id="GO:0003676">
    <property type="term" value="F:nucleic acid binding"/>
    <property type="evidence" value="ECO:0007669"/>
    <property type="project" value="InterPro"/>
</dbReference>
<dbReference type="RefSeq" id="XP_067920139.1">
    <property type="nucleotide sequence ID" value="XM_068067885.1"/>
</dbReference>
<name>A0A2C6KPN3_9APIC</name>
<evidence type="ECO:0000259" key="1">
    <source>
        <dbReference type="PROSITE" id="PS50994"/>
    </source>
</evidence>
<protein>
    <submittedName>
        <fullName evidence="2">Retrotransposon nucleocapsid related</fullName>
    </submittedName>
</protein>
<sequence>MEKDVHEYVTTCVKCQHNKSRCTKPPGLLQPLSIPDRPWQCISIDFITGLPASGAEAYYCICVVVDRLSKMAHFFPMHSSTTAEQFAEPFIHRVWCLHGSPKSIVSDRDPKFVS</sequence>
<dbReference type="GeneID" id="94431096"/>
<dbReference type="InterPro" id="IPR036397">
    <property type="entry name" value="RNaseH_sf"/>
</dbReference>
<dbReference type="PROSITE" id="PS50994">
    <property type="entry name" value="INTEGRASE"/>
    <property type="match status" value="1"/>
</dbReference>
<dbReference type="InterPro" id="IPR001584">
    <property type="entry name" value="Integrase_cat-core"/>
</dbReference>
<comment type="caution">
    <text evidence="2">The sequence shown here is derived from an EMBL/GenBank/DDBJ whole genome shotgun (WGS) entry which is preliminary data.</text>
</comment>
<dbReference type="AlphaFoldDB" id="A0A2C6KPN3"/>
<dbReference type="Proteomes" id="UP000221165">
    <property type="component" value="Unassembled WGS sequence"/>
</dbReference>
<dbReference type="Gene3D" id="3.30.420.10">
    <property type="entry name" value="Ribonuclease H-like superfamily/Ribonuclease H"/>
    <property type="match status" value="1"/>
</dbReference>
<dbReference type="EMBL" id="MIGC01004147">
    <property type="protein sequence ID" value="PHJ18432.1"/>
    <property type="molecule type" value="Genomic_DNA"/>
</dbReference>
<dbReference type="SUPFAM" id="SSF53098">
    <property type="entry name" value="Ribonuclease H-like"/>
    <property type="match status" value="1"/>
</dbReference>
<reference evidence="2 3" key="1">
    <citation type="journal article" date="2017" name="Int. J. Parasitol.">
        <title>The genome of the protozoan parasite Cystoisospora suis and a reverse vaccinology approach to identify vaccine candidates.</title>
        <authorList>
            <person name="Palmieri N."/>
            <person name="Shrestha A."/>
            <person name="Ruttkowski B."/>
            <person name="Beck T."/>
            <person name="Vogl C."/>
            <person name="Tomley F."/>
            <person name="Blake D.P."/>
            <person name="Joachim A."/>
        </authorList>
    </citation>
    <scope>NUCLEOTIDE SEQUENCE [LARGE SCALE GENOMIC DNA]</scope>
    <source>
        <strain evidence="2 3">Wien I</strain>
    </source>
</reference>
<accession>A0A2C6KPN3</accession>
<evidence type="ECO:0000313" key="2">
    <source>
        <dbReference type="EMBL" id="PHJ18432.1"/>
    </source>
</evidence>
<dbReference type="OrthoDB" id="2202254at2759"/>
<feature type="non-terminal residue" evidence="2">
    <location>
        <position position="114"/>
    </location>
</feature>
<dbReference type="PANTHER" id="PTHR35046:SF18">
    <property type="entry name" value="RNA-DIRECTED DNA POLYMERASE"/>
    <property type="match status" value="1"/>
</dbReference>
<keyword evidence="3" id="KW-1185">Reference proteome</keyword>
<gene>
    <name evidence="2" type="ORF">CSUI_007741</name>
</gene>
<evidence type="ECO:0000313" key="3">
    <source>
        <dbReference type="Proteomes" id="UP000221165"/>
    </source>
</evidence>
<proteinExistence type="predicted"/>
<feature type="domain" description="Integrase catalytic" evidence="1">
    <location>
        <begin position="34"/>
        <end position="114"/>
    </location>
</feature>
<dbReference type="GO" id="GO:0015074">
    <property type="term" value="P:DNA integration"/>
    <property type="evidence" value="ECO:0007669"/>
    <property type="project" value="InterPro"/>
</dbReference>
<dbReference type="InterPro" id="IPR012337">
    <property type="entry name" value="RNaseH-like_sf"/>
</dbReference>
<dbReference type="PANTHER" id="PTHR35046">
    <property type="entry name" value="ZINC KNUCKLE (CCHC-TYPE) FAMILY PROTEIN"/>
    <property type="match status" value="1"/>
</dbReference>
<organism evidence="2 3">
    <name type="scientific">Cystoisospora suis</name>
    <dbReference type="NCBI Taxonomy" id="483139"/>
    <lineage>
        <taxon>Eukaryota</taxon>
        <taxon>Sar</taxon>
        <taxon>Alveolata</taxon>
        <taxon>Apicomplexa</taxon>
        <taxon>Conoidasida</taxon>
        <taxon>Coccidia</taxon>
        <taxon>Eucoccidiorida</taxon>
        <taxon>Eimeriorina</taxon>
        <taxon>Sarcocystidae</taxon>
        <taxon>Cystoisospora</taxon>
    </lineage>
</organism>